<dbReference type="InterPro" id="IPR010619">
    <property type="entry name" value="ThrE-like_N"/>
</dbReference>
<feature type="transmembrane region" description="Helical" evidence="7">
    <location>
        <begin position="314"/>
        <end position="331"/>
    </location>
</feature>
<keyword evidence="2" id="KW-1003">Cell membrane</keyword>
<dbReference type="PANTHER" id="PTHR34390:SF2">
    <property type="entry name" value="SUCCINATE TRANSPORTER SUBUNIT YJJP-RELATED"/>
    <property type="match status" value="1"/>
</dbReference>
<evidence type="ECO:0000256" key="5">
    <source>
        <dbReference type="ARBA" id="ARBA00023136"/>
    </source>
</evidence>
<evidence type="ECO:0000256" key="7">
    <source>
        <dbReference type="SAM" id="Phobius"/>
    </source>
</evidence>
<comment type="similarity">
    <text evidence="6">Belongs to the ThrE exporter (TC 2.A.79) family.</text>
</comment>
<evidence type="ECO:0000256" key="2">
    <source>
        <dbReference type="ARBA" id="ARBA00022475"/>
    </source>
</evidence>
<evidence type="ECO:0000313" key="10">
    <source>
        <dbReference type="EMBL" id="WIO46180.1"/>
    </source>
</evidence>
<feature type="domain" description="Threonine/serine exporter-like N-terminal" evidence="8">
    <location>
        <begin position="45"/>
        <end position="292"/>
    </location>
</feature>
<evidence type="ECO:0000256" key="6">
    <source>
        <dbReference type="ARBA" id="ARBA00034125"/>
    </source>
</evidence>
<organism evidence="10 11">
    <name type="scientific">Candidatus Southlakia epibionticum</name>
    <dbReference type="NCBI Taxonomy" id="3043284"/>
    <lineage>
        <taxon>Bacteria</taxon>
        <taxon>Candidatus Saccharimonadota</taxon>
        <taxon>Candidatus Saccharimonadia</taxon>
        <taxon>Candidatus Saccharimonadales</taxon>
        <taxon>Candidatus Saccharimonadaceae</taxon>
        <taxon>Candidatus Southlakia</taxon>
    </lineage>
</organism>
<evidence type="ECO:0000259" key="9">
    <source>
        <dbReference type="Pfam" id="PF12821"/>
    </source>
</evidence>
<feature type="transmembrane region" description="Helical" evidence="7">
    <location>
        <begin position="155"/>
        <end position="172"/>
    </location>
</feature>
<sequence>MNGMNSFTQLVRRSFGKIIAAQGSVKIADFEKIDNTLTPNMRALRLVMTMADQLSSMGMPAHSVTNLALNITDVYCQQKVHIDISYTQIFVSQDRGVDREPLTLIRTITPRETNYQLMQQLQDLSAKIANHTLTLDDAEKSLDKILSRVRRYPRWVIYIASGGISAGSAILYSATWPLVLIAFFVGAVTAWLLGRLGRLALPPFFTQVVASLFITLFASALMWFVSHGYVDFMGSVNPTLITVGGIVLLVAGMAIVGAFQDAIDEYYVTAGARLLRVAMMTTGIVAGVGIGLYASRKLGISFIPTPDRLTFASASYQYLGAVIISASFALGNHTRLGGIILTGATGLLGYYTFLASSGAGLSSIPANALAGITIGFIATLVSRVWHMPSLAIVNASIVPLVPGLILYNGLMGLIAPENAPGGDDLLLRAILISVAIAAGASFGVLVGRPTRRSFVLIRNSLPQWPLRSEDRE</sequence>
<dbReference type="InterPro" id="IPR050539">
    <property type="entry name" value="ThrE_Dicarb/AminoAcid_Exp"/>
</dbReference>
<keyword evidence="3 7" id="KW-0812">Transmembrane</keyword>
<gene>
    <name evidence="10" type="ORF">SEML1_0561</name>
</gene>
<evidence type="ECO:0000256" key="4">
    <source>
        <dbReference type="ARBA" id="ARBA00022989"/>
    </source>
</evidence>
<dbReference type="Pfam" id="PF12821">
    <property type="entry name" value="ThrE_2"/>
    <property type="match status" value="1"/>
</dbReference>
<keyword evidence="5 7" id="KW-0472">Membrane</keyword>
<reference evidence="10 11" key="1">
    <citation type="journal article" date="2023" name="Cell">
        <title>Genetic manipulation of Patescibacteria provides mechanistic insights into microbial dark matter and the epibiotic lifestyle.</title>
        <authorList>
            <person name="Wang Y."/>
            <person name="Gallagher L.A."/>
            <person name="Andrade P.A."/>
            <person name="Liu A."/>
            <person name="Humphreys I.R."/>
            <person name="Turkarslan S."/>
            <person name="Cutler K.J."/>
            <person name="Arrieta-Ortiz M.L."/>
            <person name="Li Y."/>
            <person name="Radey M.C."/>
            <person name="McLean J.S."/>
            <person name="Cong Q."/>
            <person name="Baker D."/>
            <person name="Baliga N.S."/>
            <person name="Peterson S.B."/>
            <person name="Mougous J.D."/>
        </authorList>
    </citation>
    <scope>NUCLEOTIDE SEQUENCE [LARGE SCALE GENOMIC DNA]</scope>
    <source>
        <strain evidence="10 11">ML1</strain>
    </source>
</reference>
<dbReference type="EMBL" id="CP124550">
    <property type="protein sequence ID" value="WIO46180.1"/>
    <property type="molecule type" value="Genomic_DNA"/>
</dbReference>
<keyword evidence="11" id="KW-1185">Reference proteome</keyword>
<feature type="transmembrane region" description="Helical" evidence="7">
    <location>
        <begin position="364"/>
        <end position="385"/>
    </location>
</feature>
<feature type="transmembrane region" description="Helical" evidence="7">
    <location>
        <begin position="338"/>
        <end position="358"/>
    </location>
</feature>
<dbReference type="Proteomes" id="UP001177295">
    <property type="component" value="Chromosome"/>
</dbReference>
<dbReference type="InterPro" id="IPR024528">
    <property type="entry name" value="ThrE_2"/>
</dbReference>
<comment type="subcellular location">
    <subcellularLocation>
        <location evidence="1">Cell membrane</location>
        <topology evidence="1">Multi-pass membrane protein</topology>
    </subcellularLocation>
</comment>
<evidence type="ECO:0000259" key="8">
    <source>
        <dbReference type="Pfam" id="PF06738"/>
    </source>
</evidence>
<feature type="transmembrane region" description="Helical" evidence="7">
    <location>
        <begin position="240"/>
        <end position="262"/>
    </location>
</feature>
<feature type="transmembrane region" description="Helical" evidence="7">
    <location>
        <begin position="426"/>
        <end position="446"/>
    </location>
</feature>
<proteinExistence type="inferred from homology"/>
<accession>A0ABY8WV51</accession>
<feature type="domain" description="Threonine/Serine exporter ThrE" evidence="9">
    <location>
        <begin position="318"/>
        <end position="443"/>
    </location>
</feature>
<name>A0ABY8WV51_9BACT</name>
<evidence type="ECO:0000256" key="3">
    <source>
        <dbReference type="ARBA" id="ARBA00022692"/>
    </source>
</evidence>
<feature type="transmembrane region" description="Helical" evidence="7">
    <location>
        <begin position="178"/>
        <end position="197"/>
    </location>
</feature>
<keyword evidence="4 7" id="KW-1133">Transmembrane helix</keyword>
<dbReference type="Pfam" id="PF06738">
    <property type="entry name" value="ThrE"/>
    <property type="match status" value="1"/>
</dbReference>
<feature type="transmembrane region" description="Helical" evidence="7">
    <location>
        <begin position="274"/>
        <end position="294"/>
    </location>
</feature>
<evidence type="ECO:0000256" key="1">
    <source>
        <dbReference type="ARBA" id="ARBA00004651"/>
    </source>
</evidence>
<protein>
    <submittedName>
        <fullName evidence="10">Threonine/serine exporter family protein</fullName>
    </submittedName>
</protein>
<feature type="transmembrane region" description="Helical" evidence="7">
    <location>
        <begin position="392"/>
        <end position="414"/>
    </location>
</feature>
<feature type="transmembrane region" description="Helical" evidence="7">
    <location>
        <begin position="204"/>
        <end position="225"/>
    </location>
</feature>
<evidence type="ECO:0000313" key="11">
    <source>
        <dbReference type="Proteomes" id="UP001177295"/>
    </source>
</evidence>
<dbReference type="PANTHER" id="PTHR34390">
    <property type="entry name" value="UPF0442 PROTEIN YJJB-RELATED"/>
    <property type="match status" value="1"/>
</dbReference>